<reference evidence="2" key="1">
    <citation type="submission" date="2017-12" db="EMBL/GenBank/DDBJ databases">
        <title>High-resolution comparative analysis of great ape genomes.</title>
        <authorList>
            <person name="Pollen A."/>
            <person name="Hastie A."/>
            <person name="Hormozdiari F."/>
            <person name="Dougherty M."/>
            <person name="Liu R."/>
            <person name="Chaisson M."/>
            <person name="Hoppe E."/>
            <person name="Hill C."/>
            <person name="Pang A."/>
            <person name="Hillier L."/>
            <person name="Baker C."/>
            <person name="Armstrong J."/>
            <person name="Shendure J."/>
            <person name="Paten B."/>
            <person name="Wilson R."/>
            <person name="Chao H."/>
            <person name="Schneider V."/>
            <person name="Ventura M."/>
            <person name="Kronenberg Z."/>
            <person name="Murali S."/>
            <person name="Gordon D."/>
            <person name="Cantsilieris S."/>
            <person name="Munson K."/>
            <person name="Nelson B."/>
            <person name="Raja A."/>
            <person name="Underwood J."/>
            <person name="Diekhans M."/>
            <person name="Fiddes I."/>
            <person name="Haussler D."/>
            <person name="Eichler E."/>
        </authorList>
    </citation>
    <scope>NUCLEOTIDE SEQUENCE [LARGE SCALE GENOMIC DNA]</scope>
    <source>
        <strain evidence="2">Susie</strain>
    </source>
</reference>
<evidence type="ECO:0000313" key="2">
    <source>
        <dbReference type="EMBL" id="PNJ10614.1"/>
    </source>
</evidence>
<feature type="region of interest" description="Disordered" evidence="1">
    <location>
        <begin position="1"/>
        <end position="46"/>
    </location>
</feature>
<evidence type="ECO:0000256" key="1">
    <source>
        <dbReference type="SAM" id="MobiDB-lite"/>
    </source>
</evidence>
<feature type="compositionally biased region" description="Basic and acidic residues" evidence="1">
    <location>
        <begin position="21"/>
        <end position="37"/>
    </location>
</feature>
<dbReference type="EMBL" id="NDHI03003661">
    <property type="protein sequence ID" value="PNJ10614.1"/>
    <property type="molecule type" value="Genomic_DNA"/>
</dbReference>
<gene>
    <name evidence="2" type="ORF">CR201_G0049259</name>
</gene>
<accession>A0A2J8RQ17</accession>
<dbReference type="AlphaFoldDB" id="A0A2J8RQ17"/>
<comment type="caution">
    <text evidence="2">The sequence shown here is derived from an EMBL/GenBank/DDBJ whole genome shotgun (WGS) entry which is preliminary data.</text>
</comment>
<protein>
    <submittedName>
        <fullName evidence="2">AURKC isoform 4</fullName>
    </submittedName>
</protein>
<sequence>MSSPRAVVQLGKAQPAGEECESQRQRKDAGKAGDWGRGRVRRRHIC</sequence>
<name>A0A2J8RQ17_PONAB</name>
<organism evidence="2">
    <name type="scientific">Pongo abelii</name>
    <name type="common">Sumatran orangutan</name>
    <name type="synonym">Pongo pygmaeus abelii</name>
    <dbReference type="NCBI Taxonomy" id="9601"/>
    <lineage>
        <taxon>Eukaryota</taxon>
        <taxon>Metazoa</taxon>
        <taxon>Chordata</taxon>
        <taxon>Craniata</taxon>
        <taxon>Vertebrata</taxon>
        <taxon>Euteleostomi</taxon>
        <taxon>Mammalia</taxon>
        <taxon>Eutheria</taxon>
        <taxon>Euarchontoglires</taxon>
        <taxon>Primates</taxon>
        <taxon>Haplorrhini</taxon>
        <taxon>Catarrhini</taxon>
        <taxon>Hominidae</taxon>
        <taxon>Pongo</taxon>
    </lineage>
</organism>
<proteinExistence type="predicted"/>